<evidence type="ECO:0000259" key="6">
    <source>
        <dbReference type="PROSITE" id="PS51007"/>
    </source>
</evidence>
<feature type="domain" description="Cytochrome c" evidence="6">
    <location>
        <begin position="32"/>
        <end position="122"/>
    </location>
</feature>
<dbReference type="InterPro" id="IPR009056">
    <property type="entry name" value="Cyt_c-like_dom"/>
</dbReference>
<dbReference type="GO" id="GO:0020037">
    <property type="term" value="F:heme binding"/>
    <property type="evidence" value="ECO:0007669"/>
    <property type="project" value="InterPro"/>
</dbReference>
<evidence type="ECO:0000256" key="3">
    <source>
        <dbReference type="ARBA" id="ARBA00023004"/>
    </source>
</evidence>
<protein>
    <submittedName>
        <fullName evidence="7">C-type cytochrome</fullName>
    </submittedName>
</protein>
<name>A0A7M1S3M4_9BACT</name>
<evidence type="ECO:0000313" key="8">
    <source>
        <dbReference type="Proteomes" id="UP000595074"/>
    </source>
</evidence>
<sequence length="131" mass="14403">MKKTTIALLSAAVIFGLNGCGNDTPSSSAPKTYSKTPAEVYAQSCKKCHGEHAEGNPKKKGPALNDRQAGELELDLYDVKNGGTNQSSGTEHDIMEHNMQKLMEKGYDYDPKAMAEYIEKSFYKREVSEAH</sequence>
<dbReference type="Pfam" id="PF00034">
    <property type="entry name" value="Cytochrom_C"/>
    <property type="match status" value="1"/>
</dbReference>
<keyword evidence="3 4" id="KW-0408">Iron</keyword>
<dbReference type="Gene3D" id="1.10.760.10">
    <property type="entry name" value="Cytochrome c-like domain"/>
    <property type="match status" value="1"/>
</dbReference>
<feature type="region of interest" description="Disordered" evidence="5">
    <location>
        <begin position="48"/>
        <end position="67"/>
    </location>
</feature>
<accession>A0A7M1S3M4</accession>
<keyword evidence="8" id="KW-1185">Reference proteome</keyword>
<dbReference type="AlphaFoldDB" id="A0A7M1S3M4"/>
<dbReference type="SUPFAM" id="SSF46626">
    <property type="entry name" value="Cytochrome c"/>
    <property type="match status" value="1"/>
</dbReference>
<keyword evidence="1 4" id="KW-0349">Heme</keyword>
<dbReference type="RefSeq" id="WP_197548620.1">
    <property type="nucleotide sequence ID" value="NZ_CP063164.1"/>
</dbReference>
<proteinExistence type="predicted"/>
<keyword evidence="2 4" id="KW-0479">Metal-binding</keyword>
<dbReference type="KEGG" id="sinu:IMZ28_00030"/>
<evidence type="ECO:0000256" key="1">
    <source>
        <dbReference type="ARBA" id="ARBA00022617"/>
    </source>
</evidence>
<evidence type="ECO:0000256" key="4">
    <source>
        <dbReference type="PROSITE-ProRule" id="PRU00433"/>
    </source>
</evidence>
<evidence type="ECO:0000256" key="2">
    <source>
        <dbReference type="ARBA" id="ARBA00022723"/>
    </source>
</evidence>
<dbReference type="PROSITE" id="PS51007">
    <property type="entry name" value="CYTC"/>
    <property type="match status" value="1"/>
</dbReference>
<evidence type="ECO:0000256" key="5">
    <source>
        <dbReference type="SAM" id="MobiDB-lite"/>
    </source>
</evidence>
<dbReference type="EMBL" id="CP063164">
    <property type="protein sequence ID" value="QOR61916.1"/>
    <property type="molecule type" value="Genomic_DNA"/>
</dbReference>
<dbReference type="GO" id="GO:0009055">
    <property type="term" value="F:electron transfer activity"/>
    <property type="evidence" value="ECO:0007669"/>
    <property type="project" value="InterPro"/>
</dbReference>
<evidence type="ECO:0000313" key="7">
    <source>
        <dbReference type="EMBL" id="QOR61916.1"/>
    </source>
</evidence>
<dbReference type="InterPro" id="IPR036909">
    <property type="entry name" value="Cyt_c-like_dom_sf"/>
</dbReference>
<reference evidence="7 8" key="1">
    <citation type="submission" date="2020-10" db="EMBL/GenBank/DDBJ databases">
        <title>The genome of sulfurovum sp.</title>
        <authorList>
            <person name="Xie S."/>
            <person name="Shao Z."/>
            <person name="Jiang L."/>
        </authorList>
    </citation>
    <scope>NUCLEOTIDE SEQUENCE [LARGE SCALE GENOMIC DNA]</scope>
    <source>
        <strain evidence="7 8">ST-419</strain>
    </source>
</reference>
<dbReference type="GO" id="GO:0046872">
    <property type="term" value="F:metal ion binding"/>
    <property type="evidence" value="ECO:0007669"/>
    <property type="project" value="UniProtKB-KW"/>
</dbReference>
<feature type="compositionally biased region" description="Basic and acidic residues" evidence="5">
    <location>
        <begin position="48"/>
        <end position="57"/>
    </location>
</feature>
<gene>
    <name evidence="7" type="ORF">IMZ28_00030</name>
</gene>
<dbReference type="Proteomes" id="UP000595074">
    <property type="component" value="Chromosome"/>
</dbReference>
<organism evidence="7 8">
    <name type="scientific">Sulfurovum indicum</name>
    <dbReference type="NCBI Taxonomy" id="2779528"/>
    <lineage>
        <taxon>Bacteria</taxon>
        <taxon>Pseudomonadati</taxon>
        <taxon>Campylobacterota</taxon>
        <taxon>Epsilonproteobacteria</taxon>
        <taxon>Campylobacterales</taxon>
        <taxon>Sulfurovaceae</taxon>
        <taxon>Sulfurovum</taxon>
    </lineage>
</organism>